<dbReference type="EMBL" id="QGMF01000280">
    <property type="protein sequence ID" value="TVY17191.1"/>
    <property type="molecule type" value="Genomic_DNA"/>
</dbReference>
<proteinExistence type="predicted"/>
<comment type="cofactor">
    <cofactor evidence="1">
        <name>Mg(2+)</name>
        <dbReference type="ChEBI" id="CHEBI:18420"/>
    </cofactor>
</comment>
<dbReference type="Gene3D" id="3.90.79.10">
    <property type="entry name" value="Nucleoside Triphosphate Pyrophosphohydrolase"/>
    <property type="match status" value="1"/>
</dbReference>
<evidence type="ECO:0000259" key="3">
    <source>
        <dbReference type="Pfam" id="PF00293"/>
    </source>
</evidence>
<evidence type="ECO:0000313" key="5">
    <source>
        <dbReference type="Proteomes" id="UP000469559"/>
    </source>
</evidence>
<dbReference type="Pfam" id="PF00293">
    <property type="entry name" value="NUDIX"/>
    <property type="match status" value="1"/>
</dbReference>
<dbReference type="Proteomes" id="UP000469559">
    <property type="component" value="Unassembled WGS sequence"/>
</dbReference>
<protein>
    <submittedName>
        <fullName evidence="4">Nudix hydrolase 14-like protein</fullName>
    </submittedName>
</protein>
<reference evidence="4 5" key="1">
    <citation type="submission" date="2018-05" db="EMBL/GenBank/DDBJ databases">
        <title>Whole genome sequencing for identification of molecular markers to develop diagnostic detection tools for the regulated plant pathogen Lachnellula willkommii.</title>
        <authorList>
            <person name="Giroux E."/>
            <person name="Bilodeau G."/>
        </authorList>
    </citation>
    <scope>NUCLEOTIDE SEQUENCE [LARGE SCALE GENOMIC DNA]</scope>
    <source>
        <strain evidence="4 5">CBS 203.66</strain>
    </source>
</reference>
<feature type="domain" description="Nudix hydrolase" evidence="3">
    <location>
        <begin position="102"/>
        <end position="204"/>
    </location>
</feature>
<dbReference type="AlphaFoldDB" id="A0A8T9BCT0"/>
<evidence type="ECO:0000256" key="1">
    <source>
        <dbReference type="ARBA" id="ARBA00001946"/>
    </source>
</evidence>
<dbReference type="GO" id="GO:0080042">
    <property type="term" value="F:ADP-glucose pyrophosphohydrolase activity"/>
    <property type="evidence" value="ECO:0007669"/>
    <property type="project" value="TreeGrafter"/>
</dbReference>
<dbReference type="GO" id="GO:0019693">
    <property type="term" value="P:ribose phosphate metabolic process"/>
    <property type="evidence" value="ECO:0007669"/>
    <property type="project" value="TreeGrafter"/>
</dbReference>
<dbReference type="InterPro" id="IPR000086">
    <property type="entry name" value="NUDIX_hydrolase_dom"/>
</dbReference>
<dbReference type="PANTHER" id="PTHR11839:SF18">
    <property type="entry name" value="NUDIX HYDROLASE DOMAIN-CONTAINING PROTEIN"/>
    <property type="match status" value="1"/>
</dbReference>
<sequence>MSMTSSDLSGYSNLIRIPSTLDITTGELFQFRAFRDWLNTLKISLGLQEQADHPFRDAPYALRSITIQSVDRFGPTRIGFVKLVADIRNKDNETLPGIVFEVVADSKDERWVVMTEQPRIPAGSLSFKEIPAGMLDDNGDMAAAAAEELFEETKFKIPSAELEDLTALTLNKTGVSDHLRPAMYPSPGGSDEFISIFLWEKVLDRREIEAKKGKYTGLRDHGEKIVLRIINYDDFFAVAVKDGKTLGAWALYEKYMKDKQSVHA</sequence>
<dbReference type="CDD" id="cd03424">
    <property type="entry name" value="NUDIX_ADPRase_Nudt5_UGPPase_Nudt14"/>
    <property type="match status" value="1"/>
</dbReference>
<dbReference type="PANTHER" id="PTHR11839">
    <property type="entry name" value="UDP/ADP-SUGAR PYROPHOSPHATASE"/>
    <property type="match status" value="1"/>
</dbReference>
<accession>A0A8T9BCT0</accession>
<dbReference type="GO" id="GO:0080041">
    <property type="term" value="F:ADP-ribose pyrophosphohydrolase activity"/>
    <property type="evidence" value="ECO:0007669"/>
    <property type="project" value="TreeGrafter"/>
</dbReference>
<dbReference type="SUPFAM" id="SSF55811">
    <property type="entry name" value="Nudix"/>
    <property type="match status" value="1"/>
</dbReference>
<dbReference type="GO" id="GO:0006753">
    <property type="term" value="P:nucleoside phosphate metabolic process"/>
    <property type="evidence" value="ECO:0007669"/>
    <property type="project" value="TreeGrafter"/>
</dbReference>
<name>A0A8T9BCT0_9HELO</name>
<dbReference type="InterPro" id="IPR015797">
    <property type="entry name" value="NUDIX_hydrolase-like_dom_sf"/>
</dbReference>
<keyword evidence="5" id="KW-1185">Reference proteome</keyword>
<dbReference type="OrthoDB" id="10249920at2759"/>
<organism evidence="4 5">
    <name type="scientific">Lachnellula arida</name>
    <dbReference type="NCBI Taxonomy" id="1316785"/>
    <lineage>
        <taxon>Eukaryota</taxon>
        <taxon>Fungi</taxon>
        <taxon>Dikarya</taxon>
        <taxon>Ascomycota</taxon>
        <taxon>Pezizomycotina</taxon>
        <taxon>Leotiomycetes</taxon>
        <taxon>Helotiales</taxon>
        <taxon>Lachnaceae</taxon>
        <taxon>Lachnellula</taxon>
    </lineage>
</organism>
<keyword evidence="2 4" id="KW-0378">Hydrolase</keyword>
<gene>
    <name evidence="4" type="ORF">LARI1_G007304</name>
</gene>
<evidence type="ECO:0000313" key="4">
    <source>
        <dbReference type="EMBL" id="TVY17191.1"/>
    </source>
</evidence>
<comment type="caution">
    <text evidence="4">The sequence shown here is derived from an EMBL/GenBank/DDBJ whole genome shotgun (WGS) entry which is preliminary data.</text>
</comment>
<evidence type="ECO:0000256" key="2">
    <source>
        <dbReference type="ARBA" id="ARBA00022801"/>
    </source>
</evidence>